<dbReference type="InterPro" id="IPR022584">
    <property type="entry name" value="DUF2937"/>
</dbReference>
<gene>
    <name evidence="3" type="ORF">GGE31_004664</name>
    <name evidence="2" type="ORF">GGE33_004661</name>
    <name evidence="4" type="ORF">GGE35_004587</name>
</gene>
<evidence type="ECO:0000313" key="6">
    <source>
        <dbReference type="Proteomes" id="UP000524535"/>
    </source>
</evidence>
<dbReference type="AlphaFoldDB" id="A0A7W6TKD4"/>
<keyword evidence="6" id="KW-1185">Reference proteome</keyword>
<comment type="caution">
    <text evidence="3">The sequence shown here is derived from an EMBL/GenBank/DDBJ whole genome shotgun (WGS) entry which is preliminary data.</text>
</comment>
<dbReference type="Pfam" id="PF11157">
    <property type="entry name" value="DUF2937"/>
    <property type="match status" value="1"/>
</dbReference>
<dbReference type="EMBL" id="JACIHM010000008">
    <property type="protein sequence ID" value="MBB4448741.1"/>
    <property type="molecule type" value="Genomic_DNA"/>
</dbReference>
<keyword evidence="1" id="KW-0812">Transmembrane</keyword>
<dbReference type="Proteomes" id="UP000524535">
    <property type="component" value="Unassembled WGS sequence"/>
</dbReference>
<evidence type="ECO:0008006" key="8">
    <source>
        <dbReference type="Google" id="ProtNLM"/>
    </source>
</evidence>
<dbReference type="EMBL" id="JACIGW010000007">
    <property type="protein sequence ID" value="MBB4350887.1"/>
    <property type="molecule type" value="Genomic_DNA"/>
</dbReference>
<evidence type="ECO:0000313" key="7">
    <source>
        <dbReference type="Proteomes" id="UP000576087"/>
    </source>
</evidence>
<proteinExistence type="predicted"/>
<organism evidence="3 6">
    <name type="scientific">Aliirhizobium cellulosilyticum</name>
    <dbReference type="NCBI Taxonomy" id="393664"/>
    <lineage>
        <taxon>Bacteria</taxon>
        <taxon>Pseudomonadati</taxon>
        <taxon>Pseudomonadota</taxon>
        <taxon>Alphaproteobacteria</taxon>
        <taxon>Hyphomicrobiales</taxon>
        <taxon>Rhizobiaceae</taxon>
        <taxon>Aliirhizobium</taxon>
    </lineage>
</organism>
<evidence type="ECO:0000313" key="3">
    <source>
        <dbReference type="EMBL" id="MBB4414126.1"/>
    </source>
</evidence>
<keyword evidence="1" id="KW-1133">Transmembrane helix</keyword>
<keyword evidence="1" id="KW-0472">Membrane</keyword>
<evidence type="ECO:0000313" key="4">
    <source>
        <dbReference type="EMBL" id="MBB4448741.1"/>
    </source>
</evidence>
<sequence>MAVFLVRRVLVVLIVGGCALLFSQVPEFAQQYRYRLASAIDELTTAIQIFDEQANHAGLDRQTALNIYASSNESSLHQQVDAMRRSVARYQLLSDQLEDLAAASSVLRPVVIARQPDHRILSDAWRGFMPSLPVSLAGVIWCGAGVLIGMFCAASVSALFGTAARFRREARSKAFSRIRGKALQ</sequence>
<dbReference type="Proteomes" id="UP000576087">
    <property type="component" value="Unassembled WGS sequence"/>
</dbReference>
<reference evidence="5 6" key="1">
    <citation type="submission" date="2020-08" db="EMBL/GenBank/DDBJ databases">
        <title>Genomic Encyclopedia of Type Strains, Phase IV (KMG-V): Genome sequencing to study the core and pangenomes of soil and plant-associated prokaryotes.</title>
        <authorList>
            <person name="Whitman W."/>
        </authorList>
    </citation>
    <scope>NUCLEOTIDE SEQUENCE [LARGE SCALE GENOMIC DNA]</scope>
    <source>
        <strain evidence="3 6">SEMIA 444</strain>
        <strain evidence="2 5">SEMIA 448</strain>
        <strain evidence="4 7">SEMIA 452</strain>
    </source>
</reference>
<protein>
    <recommendedName>
        <fullName evidence="8">DUF2937 family protein</fullName>
    </recommendedName>
</protein>
<accession>A0A7W6TKD4</accession>
<evidence type="ECO:0000313" key="5">
    <source>
        <dbReference type="Proteomes" id="UP000520770"/>
    </source>
</evidence>
<dbReference type="Proteomes" id="UP000520770">
    <property type="component" value="Unassembled WGS sequence"/>
</dbReference>
<evidence type="ECO:0000256" key="1">
    <source>
        <dbReference type="SAM" id="Phobius"/>
    </source>
</evidence>
<name>A0A7W6TKD4_9HYPH</name>
<evidence type="ECO:0000313" key="2">
    <source>
        <dbReference type="EMBL" id="MBB4350887.1"/>
    </source>
</evidence>
<feature type="transmembrane region" description="Helical" evidence="1">
    <location>
        <begin position="138"/>
        <end position="163"/>
    </location>
</feature>
<dbReference type="EMBL" id="JACIGY010000008">
    <property type="protein sequence ID" value="MBB4414126.1"/>
    <property type="molecule type" value="Genomic_DNA"/>
</dbReference>